<feature type="binding site" evidence="4">
    <location>
        <position position="107"/>
    </location>
    <ligand>
        <name>(6R)-10-formyltetrahydrofolate</name>
        <dbReference type="ChEBI" id="CHEBI:195366"/>
    </ligand>
</feature>
<dbReference type="GO" id="GO:0006189">
    <property type="term" value="P:'de novo' IMP biosynthetic process"/>
    <property type="evidence" value="ECO:0007669"/>
    <property type="project" value="UniProtKB-UniRule"/>
</dbReference>
<evidence type="ECO:0000256" key="3">
    <source>
        <dbReference type="ARBA" id="ARBA00022755"/>
    </source>
</evidence>
<dbReference type="EMBL" id="CP002175">
    <property type="protein sequence ID" value="ADO76315.1"/>
    <property type="molecule type" value="Genomic_DNA"/>
</dbReference>
<dbReference type="SUPFAM" id="SSF53328">
    <property type="entry name" value="Formyltransferase"/>
    <property type="match status" value="1"/>
</dbReference>
<comment type="caution">
    <text evidence="4">Lacks conserved residue(s) required for the propagation of feature annotation.</text>
</comment>
<dbReference type="Pfam" id="PF00551">
    <property type="entry name" value="Formyl_trans_N"/>
    <property type="match status" value="1"/>
</dbReference>
<evidence type="ECO:0000256" key="4">
    <source>
        <dbReference type="HAMAP-Rule" id="MF_01930"/>
    </source>
</evidence>
<dbReference type="CDD" id="cd08645">
    <property type="entry name" value="FMT_core_GART"/>
    <property type="match status" value="1"/>
</dbReference>
<gene>
    <name evidence="4" type="primary">purN</name>
    <name evidence="6" type="ordered locus">Hprae_0157</name>
</gene>
<keyword evidence="7" id="KW-1185">Reference proteome</keyword>
<dbReference type="InterPro" id="IPR004607">
    <property type="entry name" value="GART"/>
</dbReference>
<reference evidence="7" key="1">
    <citation type="submission" date="2010-10" db="EMBL/GenBank/DDBJ databases">
        <title>The complete genome of Halanaerobium praevalens DSM 2228.</title>
        <authorList>
            <consortium name="US DOE Joint Genome Institute (JGI-PGF)"/>
            <person name="Lucas S."/>
            <person name="Copeland A."/>
            <person name="Lapidus A."/>
            <person name="Glavina del Rio T."/>
            <person name="Dalin E."/>
            <person name="Tice H."/>
            <person name="Bruce D."/>
            <person name="Goodwin L."/>
            <person name="Pitluck S."/>
            <person name="Kyrpides N."/>
            <person name="Mavromatis K."/>
            <person name="Ivanova N."/>
            <person name="Ovchinnikova G."/>
            <person name="Chertkov O."/>
            <person name="Detter J.C."/>
            <person name="Han C."/>
            <person name="Larimer F."/>
            <person name="Land M."/>
            <person name="Hauser L."/>
            <person name="Markowitz V."/>
            <person name="Cheng J.-F."/>
            <person name="Hugenholtz P."/>
            <person name="Woyke T."/>
            <person name="Wu D."/>
            <person name="Tindall B."/>
            <person name="Pomrenke H.G."/>
            <person name="Brambilla E."/>
            <person name="Klenk H.-P."/>
            <person name="Eisen J.A."/>
        </authorList>
    </citation>
    <scope>NUCLEOTIDE SEQUENCE [LARGE SCALE GENOMIC DNA]</scope>
    <source>
        <strain evidence="7">ATCC 33744 / DSM 2228 / GSL</strain>
    </source>
</reference>
<evidence type="ECO:0000259" key="5">
    <source>
        <dbReference type="Pfam" id="PF00551"/>
    </source>
</evidence>
<dbReference type="FunFam" id="3.40.50.170:FF:000007">
    <property type="entry name" value="Phosphoribosylglycinamide formyltransferase"/>
    <property type="match status" value="1"/>
</dbReference>
<feature type="active site" description="Proton donor" evidence="4">
    <location>
        <position position="109"/>
    </location>
</feature>
<accession>E3DMC2</accession>
<comment type="function">
    <text evidence="4">Catalyzes the transfer of a formyl group from 10-formyltetrahydrofolate to 5-phospho-ribosyl-glycinamide (GAR), producing 5-phospho-ribosyl-N-formylglycinamide (FGAR) and tetrahydrofolate.</text>
</comment>
<evidence type="ECO:0000313" key="6">
    <source>
        <dbReference type="EMBL" id="ADO76315.1"/>
    </source>
</evidence>
<feature type="binding site" evidence="4">
    <location>
        <begin position="12"/>
        <end position="14"/>
    </location>
    <ligand>
        <name>N(1)-(5-phospho-beta-D-ribosyl)glycinamide</name>
        <dbReference type="ChEBI" id="CHEBI:143788"/>
    </ligand>
</feature>
<dbReference type="InterPro" id="IPR002376">
    <property type="entry name" value="Formyl_transf_N"/>
</dbReference>
<dbReference type="HAMAP" id="MF_01930">
    <property type="entry name" value="PurN"/>
    <property type="match status" value="1"/>
</dbReference>
<dbReference type="PANTHER" id="PTHR43369:SF2">
    <property type="entry name" value="PHOSPHORIBOSYLGLYCINAMIDE FORMYLTRANSFERASE"/>
    <property type="match status" value="1"/>
</dbReference>
<evidence type="ECO:0000256" key="2">
    <source>
        <dbReference type="ARBA" id="ARBA00022679"/>
    </source>
</evidence>
<dbReference type="eggNOG" id="COG0299">
    <property type="taxonomic scope" value="Bacteria"/>
</dbReference>
<dbReference type="HOGENOM" id="CLU_038395_1_0_9"/>
<feature type="domain" description="Formyl transferase N-terminal" evidence="5">
    <location>
        <begin position="3"/>
        <end position="182"/>
    </location>
</feature>
<dbReference type="OrthoDB" id="9806170at2"/>
<dbReference type="Proteomes" id="UP000006866">
    <property type="component" value="Chromosome"/>
</dbReference>
<organism evidence="6 7">
    <name type="scientific">Halanaerobium praevalens (strain ATCC 33744 / DSM 2228 / GSL)</name>
    <dbReference type="NCBI Taxonomy" id="572479"/>
    <lineage>
        <taxon>Bacteria</taxon>
        <taxon>Bacillati</taxon>
        <taxon>Bacillota</taxon>
        <taxon>Clostridia</taxon>
        <taxon>Halanaerobiales</taxon>
        <taxon>Halanaerobiaceae</taxon>
        <taxon>Halanaerobium</taxon>
    </lineage>
</organism>
<feature type="site" description="Raises pKa of active site His" evidence="4">
    <location>
        <position position="145"/>
    </location>
</feature>
<comment type="pathway">
    <text evidence="1 4">Purine metabolism; IMP biosynthesis via de novo pathway; N(2)-formyl-N(1)-(5-phospho-D-ribosyl)glycinamide from N(1)-(5-phospho-D-ribosyl)glycinamide (10-formyl THF route): step 1/1.</text>
</comment>
<dbReference type="GO" id="GO:0004644">
    <property type="term" value="F:phosphoribosylglycinamide formyltransferase activity"/>
    <property type="evidence" value="ECO:0007669"/>
    <property type="project" value="UniProtKB-UniRule"/>
</dbReference>
<dbReference type="EC" id="2.1.2.2" evidence="4"/>
<protein>
    <recommendedName>
        <fullName evidence="4">Phosphoribosylglycinamide formyltransferase</fullName>
        <ecNumber evidence="4">2.1.2.2</ecNumber>
    </recommendedName>
    <alternativeName>
        <fullName evidence="4">5'-phosphoribosylglycinamide transformylase</fullName>
    </alternativeName>
    <alternativeName>
        <fullName evidence="4">GAR transformylase</fullName>
        <shortName evidence="4">GART</shortName>
    </alternativeName>
</protein>
<dbReference type="PANTHER" id="PTHR43369">
    <property type="entry name" value="PHOSPHORIBOSYLGLYCINAMIDE FORMYLTRANSFERASE"/>
    <property type="match status" value="1"/>
</dbReference>
<evidence type="ECO:0000256" key="1">
    <source>
        <dbReference type="ARBA" id="ARBA00005054"/>
    </source>
</evidence>
<feature type="binding site" evidence="4">
    <location>
        <begin position="90"/>
        <end position="93"/>
    </location>
    <ligand>
        <name>(6R)-10-formyltetrahydrofolate</name>
        <dbReference type="ChEBI" id="CHEBI:195366"/>
    </ligand>
</feature>
<dbReference type="UniPathway" id="UPA00074">
    <property type="reaction ID" value="UER00126"/>
</dbReference>
<dbReference type="Gene3D" id="3.40.50.170">
    <property type="entry name" value="Formyl transferase, N-terminal domain"/>
    <property type="match status" value="1"/>
</dbReference>
<dbReference type="PATRIC" id="fig|572479.3.peg.158"/>
<evidence type="ECO:0000313" key="7">
    <source>
        <dbReference type="Proteomes" id="UP000006866"/>
    </source>
</evidence>
<keyword evidence="3 4" id="KW-0658">Purine biosynthesis</keyword>
<sequence length="207" mass="22994">MLKIAVFASGRGSNFQAIIDQIKRAKIPAEIKFLLSDQKNAGALKKAEKEGINSTFIDPAQFETELAYEKKLVSLLKEAQVELIVLAGYMRILSPFFVKKFKKQIINIHPSLLPAFKGLAAQKQAVDYGVKYSGCTVHYVDQGMDTGPIIKQAVVKVKPEDSAADLAARILKKEHQIYPEVIKLIAESKLKIEGRKVKILKEEQSLG</sequence>
<comment type="similarity">
    <text evidence="4">Belongs to the GART family.</text>
</comment>
<comment type="catalytic activity">
    <reaction evidence="4">
        <text>N(1)-(5-phospho-beta-D-ribosyl)glycinamide + (6R)-10-formyltetrahydrofolate = N(2)-formyl-N(1)-(5-phospho-beta-D-ribosyl)glycinamide + (6S)-5,6,7,8-tetrahydrofolate + H(+)</text>
        <dbReference type="Rhea" id="RHEA:15053"/>
        <dbReference type="ChEBI" id="CHEBI:15378"/>
        <dbReference type="ChEBI" id="CHEBI:57453"/>
        <dbReference type="ChEBI" id="CHEBI:143788"/>
        <dbReference type="ChEBI" id="CHEBI:147286"/>
        <dbReference type="ChEBI" id="CHEBI:195366"/>
        <dbReference type="EC" id="2.1.2.2"/>
    </reaction>
</comment>
<proteinExistence type="inferred from homology"/>
<dbReference type="InterPro" id="IPR036477">
    <property type="entry name" value="Formyl_transf_N_sf"/>
</dbReference>
<dbReference type="GO" id="GO:0005737">
    <property type="term" value="C:cytoplasm"/>
    <property type="evidence" value="ECO:0007669"/>
    <property type="project" value="TreeGrafter"/>
</dbReference>
<dbReference type="AlphaFoldDB" id="E3DMC2"/>
<dbReference type="KEGG" id="hpk:Hprae_0157"/>
<keyword evidence="2 4" id="KW-0808">Transferase</keyword>
<reference evidence="6 7" key="2">
    <citation type="journal article" date="2011" name="Stand. Genomic Sci.">
        <title>Complete genome sequence of the extremely halophilic Halanaerobium praevalens type strain (GSL).</title>
        <authorList>
            <person name="Ivanova N."/>
            <person name="Sikorski J."/>
            <person name="Chertkov O."/>
            <person name="Nolan M."/>
            <person name="Lucas S."/>
            <person name="Hammon N."/>
            <person name="Deshpande S."/>
            <person name="Cheng J.F."/>
            <person name="Tapia R."/>
            <person name="Han C."/>
            <person name="Goodwin L."/>
            <person name="Pitluck S."/>
            <person name="Huntemann M."/>
            <person name="Liolios K."/>
            <person name="Pagani I."/>
            <person name="Mavromatis K."/>
            <person name="Ovchinikova G."/>
            <person name="Pati A."/>
            <person name="Chen A."/>
            <person name="Palaniappan K."/>
            <person name="Land M."/>
            <person name="Hauser L."/>
            <person name="Brambilla E.M."/>
            <person name="Kannan K.P."/>
            <person name="Rohde M."/>
            <person name="Tindall B.J."/>
            <person name="Goker M."/>
            <person name="Detter J.C."/>
            <person name="Woyke T."/>
            <person name="Bristow J."/>
            <person name="Eisen J.A."/>
            <person name="Markowitz V."/>
            <person name="Hugenholtz P."/>
            <person name="Kyrpides N.C."/>
            <person name="Klenk H.P."/>
            <person name="Lapidus A."/>
        </authorList>
    </citation>
    <scope>NUCLEOTIDE SEQUENCE [LARGE SCALE GENOMIC DNA]</scope>
    <source>
        <strain evidence="7">ATCC 33744 / DSM 2228 / GSL</strain>
    </source>
</reference>
<name>E3DMC2_HALPG</name>
<dbReference type="STRING" id="572479.Hprae_0157"/>
<dbReference type="NCBIfam" id="TIGR00639">
    <property type="entry name" value="PurN"/>
    <property type="match status" value="1"/>
</dbReference>
<dbReference type="RefSeq" id="WP_014552350.1">
    <property type="nucleotide sequence ID" value="NC_017455.1"/>
</dbReference>